<keyword evidence="1" id="KW-0540">Nuclease</keyword>
<evidence type="ECO:0000313" key="2">
    <source>
        <dbReference type="Proteomes" id="UP001275049"/>
    </source>
</evidence>
<dbReference type="GO" id="GO:0004519">
    <property type="term" value="F:endonuclease activity"/>
    <property type="evidence" value="ECO:0007669"/>
    <property type="project" value="UniProtKB-KW"/>
</dbReference>
<keyword evidence="1" id="KW-0378">Hydrolase</keyword>
<evidence type="ECO:0000313" key="1">
    <source>
        <dbReference type="EMBL" id="MDY5133557.1"/>
    </source>
</evidence>
<dbReference type="Proteomes" id="UP001275049">
    <property type="component" value="Unassembled WGS sequence"/>
</dbReference>
<keyword evidence="2" id="KW-1185">Reference proteome</keyword>
<comment type="caution">
    <text evidence="1">The sequence shown here is derived from an EMBL/GenBank/DDBJ whole genome shotgun (WGS) entry which is preliminary data.</text>
</comment>
<gene>
    <name evidence="1" type="ORF">R6G86_07375</name>
</gene>
<reference evidence="1 2" key="1">
    <citation type="submission" date="2023-10" db="EMBL/GenBank/DDBJ databases">
        <title>Whole Genome based description of the genera Actinobaculum and Actinotignum reveals a complex phylogenetic relationship within the species included in the genus Actinotignum.</title>
        <authorList>
            <person name="Jensen C.S."/>
            <person name="Dargis R."/>
            <person name="Kemp M."/>
            <person name="Christensen J.J."/>
        </authorList>
    </citation>
    <scope>NUCLEOTIDE SEQUENCE [LARGE SCALE GENOMIC DNA]</scope>
    <source>
        <strain evidence="1 2">SLA_B974</strain>
    </source>
</reference>
<dbReference type="RefSeq" id="WP_320755456.1">
    <property type="nucleotide sequence ID" value="NZ_JAWNGA010000013.1"/>
</dbReference>
<dbReference type="InterPro" id="IPR019057">
    <property type="entry name" value="Restrct_endonuc_II_Eco47II"/>
</dbReference>
<dbReference type="Pfam" id="PF09553">
    <property type="entry name" value="RE_Eco47II"/>
    <property type="match status" value="1"/>
</dbReference>
<name>A0ABU5GA34_9ACTO</name>
<dbReference type="EC" id="3.1.21.-" evidence="1"/>
<protein>
    <submittedName>
        <fullName evidence="1">Eco47II family restriction endonuclease</fullName>
        <ecNumber evidence="1">3.1.21.-</ecNumber>
    </submittedName>
</protein>
<dbReference type="GO" id="GO:0016787">
    <property type="term" value="F:hydrolase activity"/>
    <property type="evidence" value="ECO:0007669"/>
    <property type="project" value="UniProtKB-KW"/>
</dbReference>
<organism evidence="1 2">
    <name type="scientific">Actinotignum urinale</name>
    <dbReference type="NCBI Taxonomy" id="190146"/>
    <lineage>
        <taxon>Bacteria</taxon>
        <taxon>Bacillati</taxon>
        <taxon>Actinomycetota</taxon>
        <taxon>Actinomycetes</taxon>
        <taxon>Actinomycetales</taxon>
        <taxon>Actinomycetaceae</taxon>
        <taxon>Actinotignum</taxon>
    </lineage>
</organism>
<proteinExistence type="predicted"/>
<dbReference type="EMBL" id="JAWNGA010000013">
    <property type="protein sequence ID" value="MDY5133557.1"/>
    <property type="molecule type" value="Genomic_DNA"/>
</dbReference>
<sequence length="235" mass="26716">MGSTFYGVDFFPEGVLQKEIDKVIDRVHRAKETKNIHKNVLDPFATVFEAALTRLSVEQWLEQEVIRQTNKALSNAIGDFHQAMIGFLPGWQSLGGSGKRFDVVHEGSFGVTQQPVIADVKNKFNTLNASGKEKLYQEFMEAKRLPEYKKYTCYLVEVIQKHPTGDREWAPSDFGTRPDIRIIGARELYELSTGDKDAFTKFFNAIVHYLHDTYGQQGSALTSPLITELFTRAFE</sequence>
<accession>A0ABU5GA34</accession>
<keyword evidence="1" id="KW-0255">Endonuclease</keyword>